<sequence>MADGSLIFDTHINEKGFSSGVSKIGKAAKTGLKVAGASLVAMSGYALKVGTDFDYAMSEVKAISGATGKDFQALRDRALEMGAKTKFSATEAGEAMKYMAMAGWKTGDMLSGIEGIMNLAAASGEDLATTSDIVTDALTAFGLAASDSAHFADVLAAASSNSNTNVGLMGATFKYVAPVAGALGYKIEDVALAIGLMANSGIKGEQAGTALRSILTRMSKPTDDVAAAMDQLHISLTNADGSMKPFGQVLTELRSSFSGLTADQKAQYAATLAGQEGMSGLLAIVNASDSDYKKLKDSIDNCDGSAKKMADTMNNNLKGQFTILKSSLEGLGIAFYDKLKGPLTEAVKASIKSLNELTASMQNGQLADSFTQVAGAMGMVVSVGVKGLTKAIPIVIKSFGWFISHGKATASAITGIGTAMIAVKKGATIAGAFNKAKAVISLFSTTVTADMSMATKATELFRLATMGLSPTALTVGIIGLTAAVGSYLAISLAASASKDTDAKKTDELIEKHKAFTATLKEQDKAAKEQLNTLDTNSAQATTLAAKIETLANKEHKSAGEKQLLKQYIEDLNAVMPGLNLSYDENTDKLNQSTSAIYANIAALQEQAKAQAYQELAKKTAKSLATAEDNLAQSEKRVEKNTNAVEKAQKKYNAAKKEAKKHTKDLNDHTNEWVQKMDLAKAKLEDSKVTLKKSQNDTKSYKDEIADLNKKLNEYANSSAEAQQKTANFQSVLQQAQEAGIEIPESVIKGIQSGMYDLPQTLDQMKNLINFDPIAQKAKEAGVNIPQSVSEGIMDGTYAVPTSIDQLKNLISFDGIAQKAKKAGIDIPQSVSEGIMNGTYQVPTSIEQLKRLIQLDNLAPNAEVDGQKIPEDIVKGILSGKIKMPTSIEELKALINSSLDSAQADIDANAEANGGSTSTHYQTGMHAKIPGVQAEGLNLKTAAKTSMTDDGTTSILGMALGNNYGSGIGSTAGTVLMHALGLKTSALSGTADTGGMFANGSMSGGQYGSGIGSASGGVLSMAMTLMMMALTGTSGGAFFANGSASGGQYSSGLGASGALSTAAAMTLKRLAETAVTGGSFRSKGSHSGSAYGQGIGSARGTARSNASGLKSAAEGGVQGTGAFQTAGNMAAQGYAQGINAGTPYVERAARAMVQRAAAAANKEQITGSPAKLFRDDIGIWASKGYAYGILDGIRDVKKSAAQMVQSAVSSATNTQNRLKDTINGLMLDGGLSQLKESARTVIDNFVGSATVPRLAGAYGTSGGTVTNYNQTNYFTSTGPLKPSEQATEMKNALRRMEWNKR</sequence>
<reference evidence="4 5" key="1">
    <citation type="submission" date="2022-03" db="EMBL/GenBank/DDBJ databases">
        <title>Novel taxa within the pig intestine.</title>
        <authorList>
            <person name="Wylensek D."/>
            <person name="Bishof K."/>
            <person name="Afrizal A."/>
            <person name="Clavel T."/>
        </authorList>
    </citation>
    <scope>NUCLEOTIDE SEQUENCE [LARGE SCALE GENOMIC DNA]</scope>
    <source>
        <strain evidence="4 5">Cla-KB-P134</strain>
    </source>
</reference>
<accession>A0ABU4WJ24</accession>
<evidence type="ECO:0000256" key="2">
    <source>
        <dbReference type="SAM" id="Coils"/>
    </source>
</evidence>
<keyword evidence="5" id="KW-1185">Reference proteome</keyword>
<comment type="caution">
    <text evidence="4">The sequence shown here is derived from an EMBL/GenBank/DDBJ whole genome shotgun (WGS) entry which is preliminary data.</text>
</comment>
<proteinExistence type="predicted"/>
<dbReference type="EMBL" id="JALBUS010000002">
    <property type="protein sequence ID" value="MDX8416556.1"/>
    <property type="molecule type" value="Genomic_DNA"/>
</dbReference>
<evidence type="ECO:0000256" key="1">
    <source>
        <dbReference type="ARBA" id="ARBA00022612"/>
    </source>
</evidence>
<name>A0ABU4WJ24_9FIRM</name>
<feature type="domain" description="Phage tail tape measure protein" evidence="3">
    <location>
        <begin position="75"/>
        <end position="274"/>
    </location>
</feature>
<protein>
    <submittedName>
        <fullName evidence="4">Phage tail tape measure protein</fullName>
    </submittedName>
</protein>
<evidence type="ECO:0000259" key="3">
    <source>
        <dbReference type="Pfam" id="PF10145"/>
    </source>
</evidence>
<dbReference type="InterPro" id="IPR010090">
    <property type="entry name" value="Phage_tape_meas"/>
</dbReference>
<keyword evidence="1" id="KW-1188">Viral release from host cell</keyword>
<dbReference type="PANTHER" id="PTHR37813">
    <property type="entry name" value="FELS-2 PROPHAGE PROTEIN"/>
    <property type="match status" value="1"/>
</dbReference>
<evidence type="ECO:0000313" key="4">
    <source>
        <dbReference type="EMBL" id="MDX8416556.1"/>
    </source>
</evidence>
<dbReference type="Pfam" id="PF10145">
    <property type="entry name" value="PhageMin_Tail"/>
    <property type="match status" value="1"/>
</dbReference>
<dbReference type="NCBIfam" id="TIGR01760">
    <property type="entry name" value="tape_meas_TP901"/>
    <property type="match status" value="1"/>
</dbReference>
<dbReference type="RefSeq" id="WP_320324892.1">
    <property type="nucleotide sequence ID" value="NZ_JALBUS010000002.1"/>
</dbReference>
<organism evidence="4 5">
    <name type="scientific">Absicoccus intestinalis</name>
    <dbReference type="NCBI Taxonomy" id="2926319"/>
    <lineage>
        <taxon>Bacteria</taxon>
        <taxon>Bacillati</taxon>
        <taxon>Bacillota</taxon>
        <taxon>Erysipelotrichia</taxon>
        <taxon>Erysipelotrichales</taxon>
        <taxon>Erysipelotrichaceae</taxon>
        <taxon>Absicoccus</taxon>
    </lineage>
</organism>
<evidence type="ECO:0000313" key="5">
    <source>
        <dbReference type="Proteomes" id="UP001285244"/>
    </source>
</evidence>
<keyword evidence="2" id="KW-0175">Coiled coil</keyword>
<dbReference type="PANTHER" id="PTHR37813:SF1">
    <property type="entry name" value="FELS-2 PROPHAGE PROTEIN"/>
    <property type="match status" value="1"/>
</dbReference>
<gene>
    <name evidence="4" type="ORF">MOZ64_01695</name>
</gene>
<dbReference type="Proteomes" id="UP001285244">
    <property type="component" value="Unassembled WGS sequence"/>
</dbReference>
<feature type="coiled-coil region" evidence="2">
    <location>
        <begin position="616"/>
        <end position="724"/>
    </location>
</feature>